<protein>
    <recommendedName>
        <fullName evidence="3">Superoxide dismutase copper/zinc binding domain-containing protein</fullName>
    </recommendedName>
</protein>
<dbReference type="VEuPathDB" id="FungiDB:jhhlp_000630"/>
<proteinExistence type="predicted"/>
<dbReference type="EMBL" id="NLAX01000003">
    <property type="protein sequence ID" value="PKS12424.1"/>
    <property type="molecule type" value="Genomic_DNA"/>
</dbReference>
<gene>
    <name evidence="1" type="ORF">jhhlp_000630</name>
</gene>
<organism evidence="1 2">
    <name type="scientific">Lomentospora prolificans</name>
    <dbReference type="NCBI Taxonomy" id="41688"/>
    <lineage>
        <taxon>Eukaryota</taxon>
        <taxon>Fungi</taxon>
        <taxon>Dikarya</taxon>
        <taxon>Ascomycota</taxon>
        <taxon>Pezizomycotina</taxon>
        <taxon>Sordariomycetes</taxon>
        <taxon>Hypocreomycetidae</taxon>
        <taxon>Microascales</taxon>
        <taxon>Microascaceae</taxon>
        <taxon>Lomentospora</taxon>
    </lineage>
</organism>
<name>A0A2N3NJ34_9PEZI</name>
<dbReference type="AlphaFoldDB" id="A0A2N3NJ34"/>
<keyword evidence="2" id="KW-1185">Reference proteome</keyword>
<dbReference type="Proteomes" id="UP000233524">
    <property type="component" value="Unassembled WGS sequence"/>
</dbReference>
<reference evidence="1 2" key="1">
    <citation type="journal article" date="2017" name="G3 (Bethesda)">
        <title>First Draft Genome Sequence of the Pathogenic Fungus Lomentospora prolificans (Formerly Scedosporium prolificans).</title>
        <authorList>
            <person name="Luo R."/>
            <person name="Zimin A."/>
            <person name="Workman R."/>
            <person name="Fan Y."/>
            <person name="Pertea G."/>
            <person name="Grossman N."/>
            <person name="Wear M.P."/>
            <person name="Jia B."/>
            <person name="Miller H."/>
            <person name="Casadevall A."/>
            <person name="Timp W."/>
            <person name="Zhang S.X."/>
            <person name="Salzberg S.L."/>
        </authorList>
    </citation>
    <scope>NUCLEOTIDE SEQUENCE [LARGE SCALE GENOMIC DNA]</scope>
    <source>
        <strain evidence="1 2">JHH-5317</strain>
    </source>
</reference>
<evidence type="ECO:0000313" key="2">
    <source>
        <dbReference type="Proteomes" id="UP000233524"/>
    </source>
</evidence>
<evidence type="ECO:0000313" key="1">
    <source>
        <dbReference type="EMBL" id="PKS12424.1"/>
    </source>
</evidence>
<sequence>MCGHEITPKPRGGALAALNRPIHHDGLAVQGDLIFHSPGSPKSMTATHMRLTPSTSTNDYFQNYVIVIHEMGDLSRGVGECGHFCEFPLQSPPGTPEIDVALSRPVSLEVSNDGIIGRRVSLYSASPTTSRQLVAEGIIGFNMI</sequence>
<evidence type="ECO:0008006" key="3">
    <source>
        <dbReference type="Google" id="ProtNLM"/>
    </source>
</evidence>
<dbReference type="OrthoDB" id="4158189at2759"/>
<accession>A0A2N3NJ34</accession>
<comment type="caution">
    <text evidence="1">The sequence shown here is derived from an EMBL/GenBank/DDBJ whole genome shotgun (WGS) entry which is preliminary data.</text>
</comment>
<dbReference type="InParanoid" id="A0A2N3NJ34"/>